<evidence type="ECO:0000313" key="3">
    <source>
        <dbReference type="Proteomes" id="UP001596398"/>
    </source>
</evidence>
<accession>A0ABD5ZLI2</accession>
<comment type="caution">
    <text evidence="2">The sequence shown here is derived from an EMBL/GenBank/DDBJ whole genome shotgun (WGS) entry which is preliminary data.</text>
</comment>
<evidence type="ECO:0000256" key="1">
    <source>
        <dbReference type="SAM" id="MobiDB-lite"/>
    </source>
</evidence>
<proteinExistence type="predicted"/>
<organism evidence="2 3">
    <name type="scientific">Halosegnis marinus</name>
    <dbReference type="NCBI Taxonomy" id="3034023"/>
    <lineage>
        <taxon>Archaea</taxon>
        <taxon>Methanobacteriati</taxon>
        <taxon>Methanobacteriota</taxon>
        <taxon>Stenosarchaea group</taxon>
        <taxon>Halobacteria</taxon>
        <taxon>Halobacteriales</taxon>
        <taxon>Natronomonadaceae</taxon>
        <taxon>Halosegnis</taxon>
    </lineage>
</organism>
<dbReference type="AlphaFoldDB" id="A0ABD5ZLI2"/>
<protein>
    <submittedName>
        <fullName evidence="2">Uncharacterized protein</fullName>
    </submittedName>
</protein>
<dbReference type="GeneID" id="79265914"/>
<evidence type="ECO:0000313" key="2">
    <source>
        <dbReference type="EMBL" id="MFC7234248.1"/>
    </source>
</evidence>
<dbReference type="EMBL" id="JBHTAP010000001">
    <property type="protein sequence ID" value="MFC7234248.1"/>
    <property type="molecule type" value="Genomic_DNA"/>
</dbReference>
<reference evidence="2 3" key="1">
    <citation type="journal article" date="2019" name="Int. J. Syst. Evol. Microbiol.">
        <title>The Global Catalogue of Microorganisms (GCM) 10K type strain sequencing project: providing services to taxonomists for standard genome sequencing and annotation.</title>
        <authorList>
            <consortium name="The Broad Institute Genomics Platform"/>
            <consortium name="The Broad Institute Genome Sequencing Center for Infectious Disease"/>
            <person name="Wu L."/>
            <person name="Ma J."/>
        </authorList>
    </citation>
    <scope>NUCLEOTIDE SEQUENCE [LARGE SCALE GENOMIC DNA]</scope>
    <source>
        <strain evidence="2 3">DT85</strain>
    </source>
</reference>
<feature type="compositionally biased region" description="Low complexity" evidence="1">
    <location>
        <begin position="54"/>
        <end position="64"/>
    </location>
</feature>
<gene>
    <name evidence="2" type="ORF">ACFQJ4_02845</name>
</gene>
<feature type="region of interest" description="Disordered" evidence="1">
    <location>
        <begin position="45"/>
        <end position="64"/>
    </location>
</feature>
<sequence length="64" mass="6894">MSRGHDGVIRAARRLLSDATEFTENERAERNVESAIDLLDALEEETPAAEADGEAAVVAPGEDR</sequence>
<dbReference type="Proteomes" id="UP001596398">
    <property type="component" value="Unassembled WGS sequence"/>
</dbReference>
<keyword evidence="3" id="KW-1185">Reference proteome</keyword>
<dbReference type="RefSeq" id="WP_276235250.1">
    <property type="nucleotide sequence ID" value="NZ_CP119802.1"/>
</dbReference>
<name>A0ABD5ZLI2_9EURY</name>